<evidence type="ECO:0000313" key="4">
    <source>
        <dbReference type="Proteomes" id="UP000317940"/>
    </source>
</evidence>
<keyword evidence="4" id="KW-1185">Reference proteome</keyword>
<feature type="transmembrane region" description="Helical" evidence="2">
    <location>
        <begin position="280"/>
        <end position="297"/>
    </location>
</feature>
<reference evidence="3 4" key="1">
    <citation type="submission" date="2019-06" db="EMBL/GenBank/DDBJ databases">
        <title>Sequencing the genomes of 1000 actinobacteria strains.</title>
        <authorList>
            <person name="Klenk H.-P."/>
        </authorList>
    </citation>
    <scope>NUCLEOTIDE SEQUENCE [LARGE SCALE GENOMIC DNA]</scope>
    <source>
        <strain evidence="3 4">DSM 44826</strain>
    </source>
</reference>
<keyword evidence="2" id="KW-1133">Transmembrane helix</keyword>
<evidence type="ECO:0000256" key="2">
    <source>
        <dbReference type="SAM" id="Phobius"/>
    </source>
</evidence>
<keyword evidence="2" id="KW-0812">Transmembrane</keyword>
<comment type="caution">
    <text evidence="3">The sequence shown here is derived from an EMBL/GenBank/DDBJ whole genome shotgun (WGS) entry which is preliminary data.</text>
</comment>
<dbReference type="OrthoDB" id="5178168at2"/>
<keyword evidence="2" id="KW-0472">Membrane</keyword>
<feature type="compositionally biased region" description="Low complexity" evidence="1">
    <location>
        <begin position="1"/>
        <end position="17"/>
    </location>
</feature>
<organism evidence="3 4">
    <name type="scientific">Kitasatospora viridis</name>
    <dbReference type="NCBI Taxonomy" id="281105"/>
    <lineage>
        <taxon>Bacteria</taxon>
        <taxon>Bacillati</taxon>
        <taxon>Actinomycetota</taxon>
        <taxon>Actinomycetes</taxon>
        <taxon>Kitasatosporales</taxon>
        <taxon>Streptomycetaceae</taxon>
        <taxon>Kitasatospora</taxon>
    </lineage>
</organism>
<accession>A0A561UNZ1</accession>
<feature type="transmembrane region" description="Helical" evidence="2">
    <location>
        <begin position="222"/>
        <end position="241"/>
    </location>
</feature>
<dbReference type="EMBL" id="VIWT01000001">
    <property type="protein sequence ID" value="TWG01096.1"/>
    <property type="molecule type" value="Genomic_DNA"/>
</dbReference>
<feature type="region of interest" description="Disordered" evidence="1">
    <location>
        <begin position="1"/>
        <end position="33"/>
    </location>
</feature>
<feature type="transmembrane region" description="Helical" evidence="2">
    <location>
        <begin position="247"/>
        <end position="268"/>
    </location>
</feature>
<feature type="transmembrane region" description="Helical" evidence="2">
    <location>
        <begin position="303"/>
        <end position="323"/>
    </location>
</feature>
<protein>
    <submittedName>
        <fullName evidence="3">Uncharacterized protein</fullName>
    </submittedName>
</protein>
<proteinExistence type="predicted"/>
<feature type="transmembrane region" description="Helical" evidence="2">
    <location>
        <begin position="186"/>
        <end position="215"/>
    </location>
</feature>
<gene>
    <name evidence="3" type="ORF">FHX73_114983</name>
</gene>
<name>A0A561UNZ1_9ACTN</name>
<feature type="transmembrane region" description="Helical" evidence="2">
    <location>
        <begin position="141"/>
        <end position="174"/>
    </location>
</feature>
<dbReference type="AlphaFoldDB" id="A0A561UNZ1"/>
<feature type="transmembrane region" description="Helical" evidence="2">
    <location>
        <begin position="103"/>
        <end position="129"/>
    </location>
</feature>
<dbReference type="Proteomes" id="UP000317940">
    <property type="component" value="Unassembled WGS sequence"/>
</dbReference>
<sequence>MISDTPAATTPPGAASAPPLPGQRSRPAAPAGPERRPLLPVWTGAGVALLVGLVWACFLAGPVGDLAAQSAWADFAARHPGASYDFGWYGGMHPASYDLLTPYLMAAFGVLPVAVAAVTASGGLLGLLLRRAPVRRPALVAAWGGLAMAADVVAGRVTFAMGLAFALAAAVVALPGPERAARWPRLLAAAALAALATLGSPVAGLFVEVLAAALLFTRRRRLGLALAVPPPVLVIGTSLVFPFDGVYPIPVSTTIITTLCAVAIALLAPADWRALRIGSWLYGAGTLATAAVSSPIGGNVQRLGLLFGGVVMLAVVCSGAWGAAGRWKRVALAVTCVLTMAWTVNANLRGNPSPPAAGQADALVAELDALHADRARVESVPRDDHWDSWRLLPTVELARGWNRQADVALNPFFYDHTLTAAEYHDWLQKWSVRYVVLPDAKLDVAGKDEGRVVAGRPSWLKEVWHDQHWTLFEFTDARPLVDAPASVDGADDGAVRLTVPTAGTVTVRVPWSPWLTVHGAGGACLAQDGQWTRLTVSTPGQYRIDGRYSWPRGSACHR</sequence>
<evidence type="ECO:0000313" key="3">
    <source>
        <dbReference type="EMBL" id="TWG01096.1"/>
    </source>
</evidence>
<feature type="transmembrane region" description="Helical" evidence="2">
    <location>
        <begin position="39"/>
        <end position="61"/>
    </location>
</feature>
<evidence type="ECO:0000256" key="1">
    <source>
        <dbReference type="SAM" id="MobiDB-lite"/>
    </source>
</evidence>
<dbReference type="RefSeq" id="WP_145907099.1">
    <property type="nucleotide sequence ID" value="NZ_BAAAMZ010000054.1"/>
</dbReference>